<sequence>MSDIAELYMSGIVLSSLISPLLSTENGKGRVRALYGRYELREGDTDTAECTERVEAVVTAVLPLDEAPPNDFSFMGLASTRKCSPHKLSFNETKLLTGGMHEIALTKGRSNDAFPLLLLLVTTAPDSISSISTKKVEYSAFQSKRDLPTSYSSLTARKAIPLRIDNLVDSLSGFIRLSSFWRHSPTIEGTQSCGEIKRPSAESFQSLLTEVEKASKRKQELLQRVFELERLSNRV</sequence>
<dbReference type="VEuPathDB" id="TriTrypDB:TvY486_0101280"/>
<dbReference type="EMBL" id="HE573017">
    <property type="protein sequence ID" value="CCC46480.1"/>
    <property type="molecule type" value="Genomic_DNA"/>
</dbReference>
<feature type="coiled-coil region" evidence="1">
    <location>
        <begin position="204"/>
        <end position="231"/>
    </location>
</feature>
<keyword evidence="1" id="KW-0175">Coiled coil</keyword>
<evidence type="ECO:0000313" key="2">
    <source>
        <dbReference type="EMBL" id="CCC46480.1"/>
    </source>
</evidence>
<evidence type="ECO:0000256" key="1">
    <source>
        <dbReference type="SAM" id="Coils"/>
    </source>
</evidence>
<proteinExistence type="predicted"/>
<name>G0TRB6_TRYVY</name>
<dbReference type="AlphaFoldDB" id="G0TRB6"/>
<reference evidence="2" key="1">
    <citation type="journal article" date="2012" name="Proc. Natl. Acad. Sci. U.S.A.">
        <title>Antigenic diversity is generated by distinct evolutionary mechanisms in African trypanosome species.</title>
        <authorList>
            <person name="Jackson A.P."/>
            <person name="Berry A."/>
            <person name="Aslett M."/>
            <person name="Allison H.C."/>
            <person name="Burton P."/>
            <person name="Vavrova-Anderson J."/>
            <person name="Brown R."/>
            <person name="Browne H."/>
            <person name="Corton N."/>
            <person name="Hauser H."/>
            <person name="Gamble J."/>
            <person name="Gilderthorp R."/>
            <person name="Marcello L."/>
            <person name="McQuillan J."/>
            <person name="Otto T.D."/>
            <person name="Quail M.A."/>
            <person name="Sanders M.J."/>
            <person name="van Tonder A."/>
            <person name="Ginger M.L."/>
            <person name="Field M.C."/>
            <person name="Barry J.D."/>
            <person name="Hertz-Fowler C."/>
            <person name="Berriman M."/>
        </authorList>
    </citation>
    <scope>NUCLEOTIDE SEQUENCE</scope>
    <source>
        <strain evidence="2">Y486</strain>
    </source>
</reference>
<accession>G0TRB6</accession>
<gene>
    <name evidence="2" type="ORF">TVY486_0101280</name>
</gene>
<protein>
    <submittedName>
        <fullName evidence="2">Uncharacterized protein</fullName>
    </submittedName>
</protein>
<organism evidence="2">
    <name type="scientific">Trypanosoma vivax (strain Y486)</name>
    <dbReference type="NCBI Taxonomy" id="1055687"/>
    <lineage>
        <taxon>Eukaryota</taxon>
        <taxon>Discoba</taxon>
        <taxon>Euglenozoa</taxon>
        <taxon>Kinetoplastea</taxon>
        <taxon>Metakinetoplastina</taxon>
        <taxon>Trypanosomatida</taxon>
        <taxon>Trypanosomatidae</taxon>
        <taxon>Trypanosoma</taxon>
        <taxon>Duttonella</taxon>
    </lineage>
</organism>